<evidence type="ECO:0000256" key="3">
    <source>
        <dbReference type="ARBA" id="ARBA00023098"/>
    </source>
</evidence>
<gene>
    <name evidence="5" type="ORF">SAMN05216210_1862</name>
</gene>
<keyword evidence="2" id="KW-0378">Hydrolase</keyword>
<sequence length="206" mass="23127">MNFLAHLYLGPQAAEPALGSVLGDFVKGPVPTLALPVGVREGIWLHRRIDGYTDQHPLVLRSKQRISPLRRRYAGILVDMYYDHLLARHWSRFHPEPLDGYAAGMYRHLLGQRELMPERARRVIELMAEHDWLSSYAQLDNLHGAVDNLARRLSRENALPGGVAELEADYAGFEADFLAFMPDVQAFVAGEFLRLPEAASKGTAKA</sequence>
<keyword evidence="4" id="KW-0275">Fatty acid biosynthesis</keyword>
<dbReference type="Pfam" id="PF04336">
    <property type="entry name" value="ACP_PD"/>
    <property type="match status" value="1"/>
</dbReference>
<dbReference type="AlphaFoldDB" id="A0A1H2FWT9"/>
<evidence type="ECO:0000256" key="2">
    <source>
        <dbReference type="ARBA" id="ARBA00022801"/>
    </source>
</evidence>
<reference evidence="6" key="1">
    <citation type="submission" date="2016-10" db="EMBL/GenBank/DDBJ databases">
        <authorList>
            <person name="Varghese N."/>
            <person name="Submissions S."/>
        </authorList>
    </citation>
    <scope>NUCLEOTIDE SEQUENCE [LARGE SCALE GENOMIC DNA]</scope>
    <source>
        <strain evidence="6">CECT 8338</strain>
    </source>
</reference>
<accession>A0A1H2FWT9</accession>
<protein>
    <submittedName>
        <fullName evidence="5">Acyl carrier protein phosphodiesterase</fullName>
    </submittedName>
</protein>
<evidence type="ECO:0000313" key="6">
    <source>
        <dbReference type="Proteomes" id="UP000243924"/>
    </source>
</evidence>
<dbReference type="RefSeq" id="WP_092386251.1">
    <property type="nucleotide sequence ID" value="NZ_LT629787.1"/>
</dbReference>
<evidence type="ECO:0000313" key="5">
    <source>
        <dbReference type="EMBL" id="SDU11814.1"/>
    </source>
</evidence>
<name>A0A1H2FWT9_9GAMM</name>
<dbReference type="OrthoDB" id="8442777at2"/>
<keyword evidence="1" id="KW-0444">Lipid biosynthesis</keyword>
<dbReference type="GO" id="GO:0006633">
    <property type="term" value="P:fatty acid biosynthetic process"/>
    <property type="evidence" value="ECO:0007669"/>
    <property type="project" value="UniProtKB-KW"/>
</dbReference>
<dbReference type="PANTHER" id="PTHR38764">
    <property type="entry name" value="ACYL CARRIER PROTEIN PHOSPHODIESTERASE"/>
    <property type="match status" value="1"/>
</dbReference>
<organism evidence="5 6">
    <name type="scientific">Halopseudomonas salegens</name>
    <dbReference type="NCBI Taxonomy" id="1434072"/>
    <lineage>
        <taxon>Bacteria</taxon>
        <taxon>Pseudomonadati</taxon>
        <taxon>Pseudomonadota</taxon>
        <taxon>Gammaproteobacteria</taxon>
        <taxon>Pseudomonadales</taxon>
        <taxon>Pseudomonadaceae</taxon>
        <taxon>Halopseudomonas</taxon>
    </lineage>
</organism>
<dbReference type="STRING" id="1434072.SAMN05216210_1862"/>
<dbReference type="Proteomes" id="UP000243924">
    <property type="component" value="Chromosome I"/>
</dbReference>
<keyword evidence="3" id="KW-0443">Lipid metabolism</keyword>
<proteinExistence type="predicted"/>
<evidence type="ECO:0000256" key="1">
    <source>
        <dbReference type="ARBA" id="ARBA00022516"/>
    </source>
</evidence>
<evidence type="ECO:0000256" key="4">
    <source>
        <dbReference type="ARBA" id="ARBA00023160"/>
    </source>
</evidence>
<dbReference type="GO" id="GO:0008770">
    <property type="term" value="F:[acyl-carrier-protein] phosphodiesterase activity"/>
    <property type="evidence" value="ECO:0007669"/>
    <property type="project" value="InterPro"/>
</dbReference>
<dbReference type="EMBL" id="LT629787">
    <property type="protein sequence ID" value="SDU11814.1"/>
    <property type="molecule type" value="Genomic_DNA"/>
</dbReference>
<keyword evidence="4" id="KW-0276">Fatty acid metabolism</keyword>
<dbReference type="PIRSF" id="PIRSF011489">
    <property type="entry name" value="DUF479"/>
    <property type="match status" value="1"/>
</dbReference>
<dbReference type="InterPro" id="IPR007431">
    <property type="entry name" value="ACP_PD"/>
</dbReference>
<dbReference type="PANTHER" id="PTHR38764:SF1">
    <property type="entry name" value="ACYL CARRIER PROTEIN PHOSPHODIESTERASE"/>
    <property type="match status" value="1"/>
</dbReference>
<keyword evidence="6" id="KW-1185">Reference proteome</keyword>